<dbReference type="PANTHER" id="PTHR30203:SF33">
    <property type="entry name" value="BLR4455 PROTEIN"/>
    <property type="match status" value="1"/>
</dbReference>
<dbReference type="GO" id="GO:0015562">
    <property type="term" value="F:efflux transmembrane transporter activity"/>
    <property type="evidence" value="ECO:0007669"/>
    <property type="project" value="InterPro"/>
</dbReference>
<dbReference type="Gene3D" id="1.20.1600.10">
    <property type="entry name" value="Outer membrane efflux proteins (OEP)"/>
    <property type="match status" value="1"/>
</dbReference>
<gene>
    <name evidence="1" type="ORF">ASZ90_006299</name>
</gene>
<reference evidence="1" key="1">
    <citation type="journal article" date="2015" name="Proc. Natl. Acad. Sci. U.S.A.">
        <title>Networks of energetic and metabolic interactions define dynamics in microbial communities.</title>
        <authorList>
            <person name="Embree M."/>
            <person name="Liu J.K."/>
            <person name="Al-Bassam M.M."/>
            <person name="Zengler K."/>
        </authorList>
    </citation>
    <scope>NUCLEOTIDE SEQUENCE</scope>
</reference>
<dbReference type="EMBL" id="LNQE01000880">
    <property type="protein sequence ID" value="KUG23895.1"/>
    <property type="molecule type" value="Genomic_DNA"/>
</dbReference>
<dbReference type="Gene3D" id="2.20.200.10">
    <property type="entry name" value="Outer membrane efflux proteins (OEP)"/>
    <property type="match status" value="1"/>
</dbReference>
<sequence length="471" mass="51826">MKRKLFLLPVVFTFFVLCGCTLAPKYTKPSSPVPSQWPTGSSYQEAVTVSPALTAPELPWREFITDNNLQIIIEAALKNNRDLKIAAVNVEKARAYYGISRAELLPSVNASGSMYKEQVPGDLSSTGSTMTTEKYSVNLGISSWEIDFFGRIRSLKDRALEQYLATQEAHRIAQISLISAVAQAYLVLAADRENLKMATSTLETQEAVYKLIHKRYDAGIISELDVKRAQIQVYAARGDVARYKQLTAQDENFLNLLTGSATTEKLLPKDLRSVSIPKDFSPGLLSDVLLLRPDILAAEHQLKAANANIGAARAAFFPRIALTTTIGTASTELSGLFKAGQGTWTFAPQIVMPIFDARTWSAYDVTKAEREISIAQYEKAIQTAFREAADALAEKSMVDQRVSAQQSLVDAIAETYRLANARYTKGIDSYLSVLDAQRSLYAAKQGLTMLQLAKVNNRIVLYKTLGGGKNN</sequence>
<dbReference type="InterPro" id="IPR003423">
    <property type="entry name" value="OMP_efflux"/>
</dbReference>
<dbReference type="PANTHER" id="PTHR30203">
    <property type="entry name" value="OUTER MEMBRANE CATION EFFLUX PROTEIN"/>
    <property type="match status" value="1"/>
</dbReference>
<dbReference type="AlphaFoldDB" id="A0A0W8FSP0"/>
<protein>
    <submittedName>
        <fullName evidence="1">Rnd efflux system, outer membrane lipoprotein cmec</fullName>
    </submittedName>
</protein>
<accession>A0A0W8FSP0</accession>
<dbReference type="GO" id="GO:0016020">
    <property type="term" value="C:membrane"/>
    <property type="evidence" value="ECO:0007669"/>
    <property type="project" value="InterPro"/>
</dbReference>
<name>A0A0W8FSP0_9ZZZZ</name>
<organism evidence="1">
    <name type="scientific">hydrocarbon metagenome</name>
    <dbReference type="NCBI Taxonomy" id="938273"/>
    <lineage>
        <taxon>unclassified sequences</taxon>
        <taxon>metagenomes</taxon>
        <taxon>ecological metagenomes</taxon>
    </lineage>
</organism>
<dbReference type="Pfam" id="PF02321">
    <property type="entry name" value="OEP"/>
    <property type="match status" value="2"/>
</dbReference>
<dbReference type="NCBIfam" id="TIGR01845">
    <property type="entry name" value="outer_NodT"/>
    <property type="match status" value="1"/>
</dbReference>
<keyword evidence="1" id="KW-0449">Lipoprotein</keyword>
<comment type="caution">
    <text evidence="1">The sequence shown here is derived from an EMBL/GenBank/DDBJ whole genome shotgun (WGS) entry which is preliminary data.</text>
</comment>
<evidence type="ECO:0000313" key="1">
    <source>
        <dbReference type="EMBL" id="KUG23895.1"/>
    </source>
</evidence>
<dbReference type="PROSITE" id="PS51257">
    <property type="entry name" value="PROKAR_LIPOPROTEIN"/>
    <property type="match status" value="1"/>
</dbReference>
<dbReference type="InterPro" id="IPR010131">
    <property type="entry name" value="MdtP/NodT-like"/>
</dbReference>
<dbReference type="SUPFAM" id="SSF56954">
    <property type="entry name" value="Outer membrane efflux proteins (OEP)"/>
    <property type="match status" value="1"/>
</dbReference>
<proteinExistence type="predicted"/>